<feature type="compositionally biased region" description="Basic and acidic residues" evidence="1">
    <location>
        <begin position="45"/>
        <end position="54"/>
    </location>
</feature>
<dbReference type="EMBL" id="JAUTAN010000001">
    <property type="protein sequence ID" value="MDQ1103904.1"/>
    <property type="molecule type" value="Genomic_DNA"/>
</dbReference>
<feature type="compositionally biased region" description="Basic residues" evidence="1">
    <location>
        <begin position="83"/>
        <end position="99"/>
    </location>
</feature>
<feature type="compositionally biased region" description="Basic and acidic residues" evidence="1">
    <location>
        <begin position="113"/>
        <end position="131"/>
    </location>
</feature>
<feature type="region of interest" description="Disordered" evidence="1">
    <location>
        <begin position="113"/>
        <end position="260"/>
    </location>
</feature>
<accession>A0AAJ1TY54</accession>
<evidence type="ECO:0000313" key="3">
    <source>
        <dbReference type="Proteomes" id="UP001239215"/>
    </source>
</evidence>
<comment type="caution">
    <text evidence="2">The sequence shown here is derived from an EMBL/GenBank/DDBJ whole genome shotgun (WGS) entry which is preliminary data.</text>
</comment>
<dbReference type="AntiFam" id="ANF00095">
    <property type="entry name" value="Shadow ORF (opposite ABC transporters)"/>
</dbReference>
<feature type="compositionally biased region" description="Basic and acidic residues" evidence="1">
    <location>
        <begin position="219"/>
        <end position="252"/>
    </location>
</feature>
<gene>
    <name evidence="2" type="ORF">QE405_001188</name>
</gene>
<feature type="region of interest" description="Disordered" evidence="1">
    <location>
        <begin position="1"/>
        <end position="101"/>
    </location>
</feature>
<organism evidence="2 3">
    <name type="scientific">Nocardioides zeae</name>
    <dbReference type="NCBI Taxonomy" id="1457234"/>
    <lineage>
        <taxon>Bacteria</taxon>
        <taxon>Bacillati</taxon>
        <taxon>Actinomycetota</taxon>
        <taxon>Actinomycetes</taxon>
        <taxon>Propionibacteriales</taxon>
        <taxon>Nocardioidaceae</taxon>
        <taxon>Nocardioides</taxon>
    </lineage>
</organism>
<protein>
    <submittedName>
        <fullName evidence="2">Uncharacterized protein</fullName>
    </submittedName>
</protein>
<dbReference type="Proteomes" id="UP001239215">
    <property type="component" value="Unassembled WGS sequence"/>
</dbReference>
<feature type="compositionally biased region" description="Basic and acidic residues" evidence="1">
    <location>
        <begin position="142"/>
        <end position="160"/>
    </location>
</feature>
<dbReference type="AlphaFoldDB" id="A0AAJ1TY54"/>
<sequence length="260" mass="27704">MRPAPGGDLHAARLRAVASGSEPHEGGLAGARRTEHGDVLAGAHLEGHVADADGRAASPAAVGTSRGTPGPGDPCPGENRLPRRERHRASRRPRIRRRGPGALVHATVREAHDAVAQDGGHTRVVRDEQQRRTAGVEGAPQRGHDLGGGHRVEGRGRLVGDEEVGLGEEREREGHALPLAAREHGRVPSSHGRVEAELVEHRDHRAPRRAPVRGAGAGHEPELTAHRAPGVERGRGLLREQPRPSADRDRALEPQVGGRR</sequence>
<reference evidence="2" key="1">
    <citation type="submission" date="2023-07" db="EMBL/GenBank/DDBJ databases">
        <title>Functional and genomic diversity of the sorghum phyllosphere microbiome.</title>
        <authorList>
            <person name="Shade A."/>
        </authorList>
    </citation>
    <scope>NUCLEOTIDE SEQUENCE</scope>
    <source>
        <strain evidence="2">SORGH_AS_1067</strain>
    </source>
</reference>
<evidence type="ECO:0000256" key="1">
    <source>
        <dbReference type="SAM" id="MobiDB-lite"/>
    </source>
</evidence>
<proteinExistence type="predicted"/>
<evidence type="ECO:0000313" key="2">
    <source>
        <dbReference type="EMBL" id="MDQ1103904.1"/>
    </source>
</evidence>
<name>A0AAJ1TY54_9ACTN</name>
<feature type="compositionally biased region" description="Basic and acidic residues" evidence="1">
    <location>
        <begin position="167"/>
        <end position="203"/>
    </location>
</feature>
<dbReference type="AntiFam" id="ANF00142">
    <property type="entry name" value="Shadow ORF (opposite yadG)"/>
</dbReference>